<gene>
    <name evidence="1" type="ORF">FVE67_00290</name>
</gene>
<accession>A0A6H1WQ18</accession>
<name>A0A6H1WQ18_9BACT</name>
<keyword evidence="2" id="KW-1185">Reference proteome</keyword>
<organism evidence="1 2">
    <name type="scientific">Thermosulfurimonas marina</name>
    <dbReference type="NCBI Taxonomy" id="2047767"/>
    <lineage>
        <taxon>Bacteria</taxon>
        <taxon>Pseudomonadati</taxon>
        <taxon>Thermodesulfobacteriota</taxon>
        <taxon>Thermodesulfobacteria</taxon>
        <taxon>Thermodesulfobacteriales</taxon>
        <taxon>Thermodesulfobacteriaceae</taxon>
        <taxon>Thermosulfurimonas</taxon>
    </lineage>
</organism>
<sequence>MSSNPNANDLAGAGLLIGSFPHRDHREATDLILKYTPEIPCWPQLPARGEGMLVQFSRGLPGFDPEGLRVDPEAPNFEEEKLRFYEEYLAVTEAGRPLSETRFALSPEETPGLYVLLEEARGGNFLAVKGQITGPFTLATGLKFSDGRALFYDPEMRDMVGRLVALKARFQIETLKALSPRVILFLDEPALSGFGSSAFVGVSREEVLASLAEVIREIHRAGGLAGVHVCGNTDWSLLLESPFEIINFDAYDFSEKFISYAQELKEFFIRGGWVAWGLVPTLRKEALEKETVEGLFQKFRSLIQGLAEKTGLAEELLLQRSLLTPSCGMGTLSLSLTLKALELLKGLSERVKNS</sequence>
<evidence type="ECO:0000313" key="2">
    <source>
        <dbReference type="Proteomes" id="UP000501253"/>
    </source>
</evidence>
<protein>
    <recommendedName>
        <fullName evidence="3">Methionine synthase</fullName>
    </recommendedName>
</protein>
<dbReference type="KEGG" id="tmai:FVE67_00290"/>
<evidence type="ECO:0000313" key="1">
    <source>
        <dbReference type="EMBL" id="QJA05317.1"/>
    </source>
</evidence>
<dbReference type="InterPro" id="IPR038071">
    <property type="entry name" value="UROD/MetE-like_sf"/>
</dbReference>
<proteinExistence type="predicted"/>
<dbReference type="AlphaFoldDB" id="A0A6H1WQ18"/>
<dbReference type="Proteomes" id="UP000501253">
    <property type="component" value="Chromosome"/>
</dbReference>
<reference evidence="1 2" key="1">
    <citation type="submission" date="2019-08" db="EMBL/GenBank/DDBJ databases">
        <title>Complete genome sequence of Thermosulfurimonas marina SU872T, an anaerobic thermophilic chemolithoautotrophic bacterium isolated from a shallow marine hydrothermal vent.</title>
        <authorList>
            <person name="Allioux M."/>
            <person name="Jebbar M."/>
            <person name="Slobodkina G."/>
            <person name="Slobodkin A."/>
            <person name="Moalic Y."/>
            <person name="Frolova A."/>
            <person name="Shao Z."/>
            <person name="Alain K."/>
        </authorList>
    </citation>
    <scope>NUCLEOTIDE SEQUENCE [LARGE SCALE GENOMIC DNA]</scope>
    <source>
        <strain evidence="1 2">SU872</strain>
    </source>
</reference>
<dbReference type="RefSeq" id="WP_168718682.1">
    <property type="nucleotide sequence ID" value="NZ_CP042909.1"/>
</dbReference>
<dbReference type="SUPFAM" id="SSF51726">
    <property type="entry name" value="UROD/MetE-like"/>
    <property type="match status" value="1"/>
</dbReference>
<dbReference type="Gene3D" id="3.20.20.210">
    <property type="match status" value="1"/>
</dbReference>
<dbReference type="EMBL" id="CP042909">
    <property type="protein sequence ID" value="QJA05317.1"/>
    <property type="molecule type" value="Genomic_DNA"/>
</dbReference>
<evidence type="ECO:0008006" key="3">
    <source>
        <dbReference type="Google" id="ProtNLM"/>
    </source>
</evidence>